<name>A0ABY6BA61_9GAMM</name>
<organism evidence="2 3">
    <name type="scientific">Tahibacter amnicola</name>
    <dbReference type="NCBI Taxonomy" id="2976241"/>
    <lineage>
        <taxon>Bacteria</taxon>
        <taxon>Pseudomonadati</taxon>
        <taxon>Pseudomonadota</taxon>
        <taxon>Gammaproteobacteria</taxon>
        <taxon>Lysobacterales</taxon>
        <taxon>Rhodanobacteraceae</taxon>
        <taxon>Tahibacter</taxon>
    </lineage>
</organism>
<evidence type="ECO:0000256" key="1">
    <source>
        <dbReference type="SAM" id="Phobius"/>
    </source>
</evidence>
<dbReference type="RefSeq" id="WP_261693929.1">
    <property type="nucleotide sequence ID" value="NZ_CP104694.1"/>
</dbReference>
<proteinExistence type="predicted"/>
<reference evidence="2" key="1">
    <citation type="submission" date="2022-09" db="EMBL/GenBank/DDBJ databases">
        <title>Tahibacter sp. nov., isolated from a fresh water.</title>
        <authorList>
            <person name="Baek J.H."/>
            <person name="Lee J.K."/>
            <person name="Kim J.M."/>
            <person name="Jeon C.O."/>
        </authorList>
    </citation>
    <scope>NUCLEOTIDE SEQUENCE</scope>
    <source>
        <strain evidence="2">W38</strain>
    </source>
</reference>
<protein>
    <submittedName>
        <fullName evidence="2">Uncharacterized protein</fullName>
    </submittedName>
</protein>
<gene>
    <name evidence="2" type="ORF">N4264_19680</name>
</gene>
<dbReference type="Proteomes" id="UP001064632">
    <property type="component" value="Chromosome"/>
</dbReference>
<evidence type="ECO:0000313" key="3">
    <source>
        <dbReference type="Proteomes" id="UP001064632"/>
    </source>
</evidence>
<feature type="transmembrane region" description="Helical" evidence="1">
    <location>
        <begin position="209"/>
        <end position="230"/>
    </location>
</feature>
<keyword evidence="3" id="KW-1185">Reference proteome</keyword>
<dbReference type="EMBL" id="CP104694">
    <property type="protein sequence ID" value="UXI66953.1"/>
    <property type="molecule type" value="Genomic_DNA"/>
</dbReference>
<accession>A0ABY6BA61</accession>
<keyword evidence="1" id="KW-0812">Transmembrane</keyword>
<evidence type="ECO:0000313" key="2">
    <source>
        <dbReference type="EMBL" id="UXI66953.1"/>
    </source>
</evidence>
<sequence length="392" mass="42922">MRRALRVVLLVVLWLVLVLSFAGVSPLQRPVPRESEVFAGSGFDPVAGRTRDDDGALSITEPADDGSVVVVRRVDAIEAQEMTELSYRIDDFPPAMELVFLFRRADSPGDVRTLPLASPRWGRGTVRLSVAPQWRGLITEVGLAAYPAQSSPPGNAFRPFRIRALRVSTPSVSGGLSAALTEWFAPRAWALMSISALGPDGGPPRAGSFAAMMALGALGSVLVLGVGSGWSRARWQASVLLAVALAWVLLDLRWLWSLADRHRGTRQIYAGQAWKDRQRLPPDTALVAAADAVRDYFGDRLPQARLLVDTNADYSRIRLIYHLMPANAVPVNLHGYGQAAQRRNLYLLLYSLDDPAFDAKTGMLRFKDGRELPAQTILDQAPLRLYFLGESS</sequence>
<keyword evidence="1" id="KW-1133">Transmembrane helix</keyword>
<keyword evidence="1" id="KW-0472">Membrane</keyword>
<feature type="transmembrane region" description="Helical" evidence="1">
    <location>
        <begin position="237"/>
        <end position="256"/>
    </location>
</feature>